<dbReference type="Gene3D" id="3.40.50.1010">
    <property type="entry name" value="5'-nuclease"/>
    <property type="match status" value="1"/>
</dbReference>
<dbReference type="Pfam" id="PF13638">
    <property type="entry name" value="PIN_4"/>
    <property type="match status" value="1"/>
</dbReference>
<name>A0A0L7LU04_OPEBR</name>
<keyword evidence="2" id="KW-0540">Nuclease</keyword>
<dbReference type="FunFam" id="3.40.50.1010:FF:000010">
    <property type="entry name" value="Exosome complex exonuclease DIS3"/>
    <property type="match status" value="1"/>
</dbReference>
<dbReference type="STRING" id="104452.A0A0L7LU04"/>
<dbReference type="SUPFAM" id="SSF50249">
    <property type="entry name" value="Nucleic acid-binding proteins"/>
    <property type="match status" value="2"/>
</dbReference>
<dbReference type="GO" id="GO:0006402">
    <property type="term" value="P:mRNA catabolic process"/>
    <property type="evidence" value="ECO:0007669"/>
    <property type="project" value="TreeGrafter"/>
</dbReference>
<accession>A0A0L7LU04</accession>
<dbReference type="GO" id="GO:0000175">
    <property type="term" value="F:3'-5'-RNA exonuclease activity"/>
    <property type="evidence" value="ECO:0007669"/>
    <property type="project" value="TreeGrafter"/>
</dbReference>
<feature type="domain" description="PIN" evidence="1">
    <location>
        <begin position="63"/>
        <end position="182"/>
    </location>
</feature>
<dbReference type="InterPro" id="IPR012340">
    <property type="entry name" value="NA-bd_OB-fold"/>
</dbReference>
<dbReference type="AlphaFoldDB" id="A0A0L7LU04"/>
<proteinExistence type="predicted"/>
<dbReference type="InterPro" id="IPR050180">
    <property type="entry name" value="RNR_Ribonuclease"/>
</dbReference>
<dbReference type="EMBL" id="JTDY01000089">
    <property type="protein sequence ID" value="KOB78945.1"/>
    <property type="molecule type" value="Genomic_DNA"/>
</dbReference>
<dbReference type="InterPro" id="IPR002716">
    <property type="entry name" value="PIN_dom"/>
</dbReference>
<dbReference type="PANTHER" id="PTHR23355">
    <property type="entry name" value="RIBONUCLEASE"/>
    <property type="match status" value="1"/>
</dbReference>
<keyword evidence="3" id="KW-1185">Reference proteome</keyword>
<evidence type="ECO:0000313" key="2">
    <source>
        <dbReference type="EMBL" id="KOB78945.1"/>
    </source>
</evidence>
<organism evidence="2 3">
    <name type="scientific">Operophtera brumata</name>
    <name type="common">Winter moth</name>
    <name type="synonym">Phalaena brumata</name>
    <dbReference type="NCBI Taxonomy" id="104452"/>
    <lineage>
        <taxon>Eukaryota</taxon>
        <taxon>Metazoa</taxon>
        <taxon>Ecdysozoa</taxon>
        <taxon>Arthropoda</taxon>
        <taxon>Hexapoda</taxon>
        <taxon>Insecta</taxon>
        <taxon>Pterygota</taxon>
        <taxon>Neoptera</taxon>
        <taxon>Endopterygota</taxon>
        <taxon>Lepidoptera</taxon>
        <taxon>Glossata</taxon>
        <taxon>Ditrysia</taxon>
        <taxon>Geometroidea</taxon>
        <taxon>Geometridae</taxon>
        <taxon>Larentiinae</taxon>
        <taxon>Operophtera</taxon>
    </lineage>
</organism>
<dbReference type="Pfam" id="PF17216">
    <property type="entry name" value="Rrp44_CSD1"/>
    <property type="match status" value="1"/>
</dbReference>
<dbReference type="Gene3D" id="2.40.50.690">
    <property type="match status" value="1"/>
</dbReference>
<feature type="non-terminal residue" evidence="2">
    <location>
        <position position="485"/>
    </location>
</feature>
<evidence type="ECO:0000259" key="1">
    <source>
        <dbReference type="SMART" id="SM00670"/>
    </source>
</evidence>
<dbReference type="SUPFAM" id="SSF88723">
    <property type="entry name" value="PIN domain-like"/>
    <property type="match status" value="1"/>
</dbReference>
<dbReference type="InterPro" id="IPR033771">
    <property type="entry name" value="Rrp44_CSD1"/>
</dbReference>
<sequence>MWTTKTFIAKTKRGNILKIVREHYLRDDLLCGSAACNVCPHKDDEIVLEAKPKSICALFDYPHYLVLDSNVVLHQIDVLEEDALSNVIILQTVLEEVKHQNQAIFQRLLEIIGNKKRNFFSFVNEHQKDTYIERKPGEKQNDRNDRAIRQAAAWYETHLSINSPVGDAPKVVLLTDDEANRTLAQEQGIVCCSVKDYVENVSGNEYVGLVDKLSKNIKPESCSKDALYPAHLSPAQVHEGIRNGRLHQGTFYASRDNFLEGTATVNGFDKQILLQGHMGINRAVDGDIVAIQILPEEEWRRPRDNLEEDAVVLDALKPVNPRDDEVTPTGRVHDVPHARFSEAVLACLPPSDWTIPKEASLFIFIVILLEHDVPHARFSEAVLACLPPGDWTIPKEASLFIFIVILLEHDVPHARFSEAVLACLPPGDWTIPKEASLFIFIVIILEHDVPHARFSEAVLAPNTPLDKEAQSRSTTVYLVDRRIDM</sequence>
<keyword evidence="2" id="KW-0378">Hydrolase</keyword>
<dbReference type="InterPro" id="IPR029060">
    <property type="entry name" value="PIN-like_dom_sf"/>
</dbReference>
<reference evidence="2 3" key="1">
    <citation type="journal article" date="2015" name="Genome Biol. Evol.">
        <title>The genome of winter moth (Operophtera brumata) provides a genomic perspective on sexual dimorphism and phenology.</title>
        <authorList>
            <person name="Derks M.F."/>
            <person name="Smit S."/>
            <person name="Salis L."/>
            <person name="Schijlen E."/>
            <person name="Bossers A."/>
            <person name="Mateman C."/>
            <person name="Pijl A.S."/>
            <person name="de Ridder D."/>
            <person name="Groenen M.A."/>
            <person name="Visser M.E."/>
            <person name="Megens H.J."/>
        </authorList>
    </citation>
    <scope>NUCLEOTIDE SEQUENCE [LARGE SCALE GENOMIC DNA]</scope>
    <source>
        <strain evidence="2">WM2013NL</strain>
        <tissue evidence="2">Head and thorax</tissue>
    </source>
</reference>
<dbReference type="Proteomes" id="UP000037510">
    <property type="component" value="Unassembled WGS sequence"/>
</dbReference>
<comment type="caution">
    <text evidence="2">The sequence shown here is derived from an EMBL/GenBank/DDBJ whole genome shotgun (WGS) entry which is preliminary data.</text>
</comment>
<evidence type="ECO:0000313" key="3">
    <source>
        <dbReference type="Proteomes" id="UP000037510"/>
    </source>
</evidence>
<protein>
    <submittedName>
        <fullName evidence="2">Exosome complex exonuclease RRP44</fullName>
    </submittedName>
</protein>
<dbReference type="PANTHER" id="PTHR23355:SF35">
    <property type="entry name" value="EXOSOME COMPLEX EXONUCLEASE RRP44"/>
    <property type="match status" value="1"/>
</dbReference>
<dbReference type="SMART" id="SM00670">
    <property type="entry name" value="PINc"/>
    <property type="match status" value="1"/>
</dbReference>
<gene>
    <name evidence="2" type="ORF">OBRU01_00450</name>
</gene>
<dbReference type="CDD" id="cd09862">
    <property type="entry name" value="PIN_Rrp44-like"/>
    <property type="match status" value="1"/>
</dbReference>
<keyword evidence="2" id="KW-0269">Exonuclease</keyword>